<proteinExistence type="predicted"/>
<comment type="caution">
    <text evidence="1">The sequence shown here is derived from an EMBL/GenBank/DDBJ whole genome shotgun (WGS) entry which is preliminary data.</text>
</comment>
<dbReference type="Proteomes" id="UP001633002">
    <property type="component" value="Unassembled WGS sequence"/>
</dbReference>
<reference evidence="1 2" key="1">
    <citation type="submission" date="2024-09" db="EMBL/GenBank/DDBJ databases">
        <title>Chromosome-scale assembly of Riccia sorocarpa.</title>
        <authorList>
            <person name="Paukszto L."/>
        </authorList>
    </citation>
    <scope>NUCLEOTIDE SEQUENCE [LARGE SCALE GENOMIC DNA]</scope>
    <source>
        <strain evidence="1">LP-2024</strain>
        <tissue evidence="1">Aerial parts of the thallus</tissue>
    </source>
</reference>
<dbReference type="EMBL" id="JBJQOH010000002">
    <property type="protein sequence ID" value="KAL3696584.1"/>
    <property type="molecule type" value="Genomic_DNA"/>
</dbReference>
<dbReference type="AlphaFoldDB" id="A0ABD3I234"/>
<sequence length="168" mass="18906">MERFLALSLNQPEEEDGIEATIHINTATTPSWIYTIATRMADSQIRGEHHRYNRQAASFDTESEGAIEADIAAVDHSSLDEELTDVFATFGSRMDHPANMESLPTRLGKIPRVTSRVAILTDMHIKEPCHGNRQTEPALGRLHWSHDGAIQHDEVPNKKEVVWSRRLG</sequence>
<evidence type="ECO:0000313" key="2">
    <source>
        <dbReference type="Proteomes" id="UP001633002"/>
    </source>
</evidence>
<name>A0ABD3I234_9MARC</name>
<protein>
    <submittedName>
        <fullName evidence="1">Uncharacterized protein</fullName>
    </submittedName>
</protein>
<gene>
    <name evidence="1" type="ORF">R1sor_010660</name>
</gene>
<accession>A0ABD3I234</accession>
<evidence type="ECO:0000313" key="1">
    <source>
        <dbReference type="EMBL" id="KAL3696584.1"/>
    </source>
</evidence>
<keyword evidence="2" id="KW-1185">Reference proteome</keyword>
<organism evidence="1 2">
    <name type="scientific">Riccia sorocarpa</name>
    <dbReference type="NCBI Taxonomy" id="122646"/>
    <lineage>
        <taxon>Eukaryota</taxon>
        <taxon>Viridiplantae</taxon>
        <taxon>Streptophyta</taxon>
        <taxon>Embryophyta</taxon>
        <taxon>Marchantiophyta</taxon>
        <taxon>Marchantiopsida</taxon>
        <taxon>Marchantiidae</taxon>
        <taxon>Marchantiales</taxon>
        <taxon>Ricciaceae</taxon>
        <taxon>Riccia</taxon>
    </lineage>
</organism>